<dbReference type="InterPro" id="IPR036755">
    <property type="entry name" value="SRS_dom_sf"/>
</dbReference>
<proteinExistence type="predicted"/>
<dbReference type="EMBL" id="JAAUHK010000192">
    <property type="protein sequence ID" value="KAF4643537.1"/>
    <property type="molecule type" value="Genomic_DNA"/>
</dbReference>
<dbReference type="GO" id="GO:0016020">
    <property type="term" value="C:membrane"/>
    <property type="evidence" value="ECO:0007669"/>
    <property type="project" value="InterPro"/>
</dbReference>
<name>A0A7J6K8X2_TOXGO</name>
<dbReference type="Gene3D" id="2.60.40.1320">
    <property type="entry name" value="SRS domain"/>
    <property type="match status" value="1"/>
</dbReference>
<protein>
    <submittedName>
        <fullName evidence="2">SAG-related sequence SRS22F</fullName>
    </submittedName>
</protein>
<feature type="domain" description="SRS" evidence="1">
    <location>
        <begin position="84"/>
        <end position="199"/>
    </location>
</feature>
<dbReference type="VEuPathDB" id="ToxoDB:TGME49_238500"/>
<evidence type="ECO:0000313" key="3">
    <source>
        <dbReference type="Proteomes" id="UP000557509"/>
    </source>
</evidence>
<dbReference type="AlphaFoldDB" id="A0A7J6K8X2"/>
<reference evidence="2 3" key="1">
    <citation type="submission" date="2020-03" db="EMBL/GenBank/DDBJ databases">
        <title>Genome sequence of Toxoplasma gondii RH-88 strain.</title>
        <authorList>
            <person name="Lorenzi H.A."/>
            <person name="Venepally P."/>
            <person name="Rozenberg A."/>
            <person name="Sibley D."/>
        </authorList>
    </citation>
    <scope>NUCLEOTIDE SEQUENCE [LARGE SCALE GENOMIC DNA]</scope>
    <source>
        <strain evidence="2 3">RH-88</strain>
    </source>
</reference>
<evidence type="ECO:0000313" key="2">
    <source>
        <dbReference type="EMBL" id="KAF4643537.1"/>
    </source>
</evidence>
<evidence type="ECO:0000259" key="1">
    <source>
        <dbReference type="Pfam" id="PF04092"/>
    </source>
</evidence>
<organism evidence="2 3">
    <name type="scientific">Toxoplasma gondii</name>
    <dbReference type="NCBI Taxonomy" id="5811"/>
    <lineage>
        <taxon>Eukaryota</taxon>
        <taxon>Sar</taxon>
        <taxon>Alveolata</taxon>
        <taxon>Apicomplexa</taxon>
        <taxon>Conoidasida</taxon>
        <taxon>Coccidia</taxon>
        <taxon>Eucoccidiorida</taxon>
        <taxon>Eimeriorina</taxon>
        <taxon>Sarcocystidae</taxon>
        <taxon>Toxoplasma</taxon>
    </lineage>
</organism>
<keyword evidence="3" id="KW-1185">Reference proteome</keyword>
<gene>
    <name evidence="2" type="ORF">TGRH88_032030</name>
</gene>
<dbReference type="InterPro" id="IPR007226">
    <property type="entry name" value="SRS_dom"/>
</dbReference>
<dbReference type="Proteomes" id="UP000557509">
    <property type="component" value="Unassembled WGS sequence"/>
</dbReference>
<dbReference type="Pfam" id="PF04092">
    <property type="entry name" value="SAG"/>
    <property type="match status" value="1"/>
</dbReference>
<comment type="caution">
    <text evidence="2">The sequence shown here is derived from an EMBL/GenBank/DDBJ whole genome shotgun (WGS) entry which is preliminary data.</text>
</comment>
<sequence>MSVPSRGAPTLNSRCGGTGSYKFFLTDASIVFDTCVRSVSKMRFFVLTLGALALSTHQASANPESTPINPSQEAESKNICTQSGSLRFNITEAGQSVQFTCDKNLPNLEPTFSTETPEMFEGGKRVKILEFLPDATFKELTADVTPKAEAAATSAKKYSFTVPTLPSGEHDLQVYCRENTVQASSDAQQSKDCQVTFHIASPAVRPVMAAAGAVAGVVASLLHFA</sequence>
<accession>A0A7J6K8X2</accession>